<reference evidence="3 4" key="1">
    <citation type="submission" date="2019-06" db="EMBL/GenBank/DDBJ databases">
        <title>Whole genome shotgun sequence of Vibrio inusitatus NBRC 102082.</title>
        <authorList>
            <person name="Hosoyama A."/>
            <person name="Uohara A."/>
            <person name="Ohji S."/>
            <person name="Ichikawa N."/>
        </authorList>
    </citation>
    <scope>NUCLEOTIDE SEQUENCE [LARGE SCALE GENOMIC DNA]</scope>
    <source>
        <strain evidence="3 4">NBRC 102082</strain>
    </source>
</reference>
<dbReference type="OrthoDB" id="7187515at2"/>
<feature type="domain" description="SWIM-type" evidence="2">
    <location>
        <begin position="48"/>
        <end position="84"/>
    </location>
</feature>
<dbReference type="RefSeq" id="WP_141347237.1">
    <property type="nucleotide sequence ID" value="NZ_BJLF01000027.1"/>
</dbReference>
<proteinExistence type="predicted"/>
<comment type="caution">
    <text evidence="3">The sequence shown here is derived from an EMBL/GenBank/DDBJ whole genome shotgun (WGS) entry which is preliminary data.</text>
</comment>
<sequence>MLLVERIKSAVDEKIIKRGVALVNKSKVVNVSVKGSTVVGEVLGTHRYNVALDSGAHLHGSCTCPAADYQAICKHMVALAIIYEQGSSKKHPTLENWLSKKSKPELLQSLLEVIEQDETLRTIWYQKMELSLNPPSEKELKKLITKALPKRSIWDYQKVANYFQNATEKLQAPLDIAKSLEPDAKIDFFGALMNRLGSVLYQIDDSYGYRLDLEHSIRESFKQSYSDITWDNNQKAKWLVNELLNSSEMYAEVLQQAIENDAQTRGLVLSLCQSKLESNVKLTNDNRRLLIRILINGATSWQEEVKYKALIAKDCDDYLQLAKICLKHDEELDAEDWLLRAKQKISGDFDQQRWNEMELQVLHALGDEEQVWQKAIANFESKPSCEVWQHLVKSCEQLHIDLSHHRQEIEQSLIRCLDLAINSAFESEIEQVLILFYLHFSQPEKGKPYIAQNHGTPAVEQLGLALLIDETDYALNLLDTSISRDIQMGTKANYHWADKRLDKIYEQIKSNPRALGVFTEYKANLEQLHKRKTTFVKLLQARDDYYVPQK</sequence>
<dbReference type="AlphaFoldDB" id="A0A4Y3I314"/>
<dbReference type="Pfam" id="PF04434">
    <property type="entry name" value="SWIM"/>
    <property type="match status" value="1"/>
</dbReference>
<keyword evidence="1" id="KW-0862">Zinc</keyword>
<dbReference type="EMBL" id="BJLF01000027">
    <property type="protein sequence ID" value="GEA52834.1"/>
    <property type="molecule type" value="Genomic_DNA"/>
</dbReference>
<organism evidence="3 4">
    <name type="scientific">Vibrio inusitatus NBRC 102082</name>
    <dbReference type="NCBI Taxonomy" id="1219070"/>
    <lineage>
        <taxon>Bacteria</taxon>
        <taxon>Pseudomonadati</taxon>
        <taxon>Pseudomonadota</taxon>
        <taxon>Gammaproteobacteria</taxon>
        <taxon>Vibrionales</taxon>
        <taxon>Vibrionaceae</taxon>
        <taxon>Vibrio</taxon>
    </lineage>
</organism>
<dbReference type="GO" id="GO:0008270">
    <property type="term" value="F:zinc ion binding"/>
    <property type="evidence" value="ECO:0007669"/>
    <property type="project" value="UniProtKB-KW"/>
</dbReference>
<protein>
    <recommendedName>
        <fullName evidence="2">SWIM-type domain-containing protein</fullName>
    </recommendedName>
</protein>
<keyword evidence="1" id="KW-0479">Metal-binding</keyword>
<dbReference type="PROSITE" id="PS50966">
    <property type="entry name" value="ZF_SWIM"/>
    <property type="match status" value="1"/>
</dbReference>
<evidence type="ECO:0000313" key="4">
    <source>
        <dbReference type="Proteomes" id="UP000318717"/>
    </source>
</evidence>
<dbReference type="InterPro" id="IPR007527">
    <property type="entry name" value="Znf_SWIM"/>
</dbReference>
<dbReference type="Proteomes" id="UP000318717">
    <property type="component" value="Unassembled WGS sequence"/>
</dbReference>
<name>A0A4Y3I314_9VIBR</name>
<evidence type="ECO:0000259" key="2">
    <source>
        <dbReference type="PROSITE" id="PS50966"/>
    </source>
</evidence>
<evidence type="ECO:0000313" key="3">
    <source>
        <dbReference type="EMBL" id="GEA52834.1"/>
    </source>
</evidence>
<keyword evidence="4" id="KW-1185">Reference proteome</keyword>
<keyword evidence="1" id="KW-0863">Zinc-finger</keyword>
<accession>A0A4Y3I314</accession>
<evidence type="ECO:0000256" key="1">
    <source>
        <dbReference type="PROSITE-ProRule" id="PRU00325"/>
    </source>
</evidence>
<gene>
    <name evidence="3" type="ORF">VIN01S_36380</name>
</gene>